<organism evidence="3 7">
    <name type="scientific">Medicago truncatula</name>
    <name type="common">Barrel medic</name>
    <name type="synonym">Medicago tribuloides</name>
    <dbReference type="NCBI Taxonomy" id="3880"/>
    <lineage>
        <taxon>Eukaryota</taxon>
        <taxon>Viridiplantae</taxon>
        <taxon>Streptophyta</taxon>
        <taxon>Embryophyta</taxon>
        <taxon>Tracheophyta</taxon>
        <taxon>Spermatophyta</taxon>
        <taxon>Magnoliopsida</taxon>
        <taxon>eudicotyledons</taxon>
        <taxon>Gunneridae</taxon>
        <taxon>Pentapetalae</taxon>
        <taxon>rosids</taxon>
        <taxon>fabids</taxon>
        <taxon>Fabales</taxon>
        <taxon>Fabaceae</taxon>
        <taxon>Papilionoideae</taxon>
        <taxon>50 kb inversion clade</taxon>
        <taxon>NPAAA clade</taxon>
        <taxon>Hologalegina</taxon>
        <taxon>IRL clade</taxon>
        <taxon>Trifolieae</taxon>
        <taxon>Medicago</taxon>
    </lineage>
</organism>
<feature type="domain" description="Alginate lyase 2" evidence="2">
    <location>
        <begin position="38"/>
        <end position="213"/>
    </location>
</feature>
<dbReference type="Gene3D" id="2.60.120.200">
    <property type="match status" value="1"/>
</dbReference>
<feature type="signal peptide" evidence="1">
    <location>
        <begin position="1"/>
        <end position="18"/>
    </location>
</feature>
<dbReference type="Proteomes" id="UP000002051">
    <property type="component" value="Chromosome 3"/>
</dbReference>
<feature type="chain" id="PRO_5014572784" evidence="1">
    <location>
        <begin position="19"/>
        <end position="215"/>
    </location>
</feature>
<evidence type="ECO:0000313" key="4">
    <source>
        <dbReference type="EMBL" id="AFK44251.1"/>
    </source>
</evidence>
<evidence type="ECO:0000313" key="6">
    <source>
        <dbReference type="EnsemblPlants" id="AES72777"/>
    </source>
</evidence>
<evidence type="ECO:0000313" key="7">
    <source>
        <dbReference type="Proteomes" id="UP000002051"/>
    </source>
</evidence>
<evidence type="ECO:0000313" key="5">
    <source>
        <dbReference type="EMBL" id="RHN69875.1"/>
    </source>
</evidence>
<keyword evidence="5" id="KW-0430">Lectin</keyword>
<reference evidence="6" key="4">
    <citation type="submission" date="2015-04" db="UniProtKB">
        <authorList>
            <consortium name="EnsemblPlants"/>
        </authorList>
    </citation>
    <scope>IDENTIFICATION</scope>
    <source>
        <strain evidence="6">cv. Jemalong A17</strain>
    </source>
</reference>
<proteinExistence type="evidence at transcript level"/>
<dbReference type="PANTHER" id="PTHR33681">
    <property type="entry name" value="BINDING PROTEIN, PUTATIVE, EXPRESSED-RELATED"/>
    <property type="match status" value="1"/>
</dbReference>
<keyword evidence="7" id="KW-1185">Reference proteome</keyword>
<dbReference type="EMBL" id="BT144457">
    <property type="protein sequence ID" value="AFK44251.1"/>
    <property type="molecule type" value="mRNA"/>
</dbReference>
<dbReference type="OMA" id="YMQHDAS"/>
<reference evidence="5" key="5">
    <citation type="journal article" date="2018" name="Nat. Plants">
        <title>Whole-genome landscape of Medicago truncatula symbiotic genes.</title>
        <authorList>
            <person name="Pecrix Y."/>
            <person name="Gamas P."/>
            <person name="Carrere S."/>
        </authorList>
    </citation>
    <scope>NUCLEOTIDE SEQUENCE</scope>
    <source>
        <tissue evidence="5">Leaves</tissue>
    </source>
</reference>
<dbReference type="OrthoDB" id="4221926at2759"/>
<dbReference type="eggNOG" id="ENOG502QTBJ">
    <property type="taxonomic scope" value="Eukaryota"/>
</dbReference>
<dbReference type="GO" id="GO:0016829">
    <property type="term" value="F:lyase activity"/>
    <property type="evidence" value="ECO:0007669"/>
    <property type="project" value="UniProtKB-KW"/>
</dbReference>
<accession>G7JAV5</accession>
<evidence type="ECO:0000313" key="3">
    <source>
        <dbReference type="EMBL" id="AES72777.1"/>
    </source>
</evidence>
<dbReference type="KEGG" id="mtr:11419455"/>
<dbReference type="EMBL" id="CM001219">
    <property type="protein sequence ID" value="AES72777.1"/>
    <property type="molecule type" value="Genomic_DNA"/>
</dbReference>
<dbReference type="InterPro" id="IPR014895">
    <property type="entry name" value="Alginate_lyase_2"/>
</dbReference>
<dbReference type="EnsemblPlants" id="AES72777">
    <property type="protein sequence ID" value="AES72777"/>
    <property type="gene ID" value="MTR_3g095340"/>
</dbReference>
<dbReference type="SUPFAM" id="SSF49899">
    <property type="entry name" value="Concanavalin A-like lectins/glucanases"/>
    <property type="match status" value="1"/>
</dbReference>
<dbReference type="Gramene" id="rna18404">
    <property type="protein sequence ID" value="RHN69875.1"/>
    <property type="gene ID" value="gene18404"/>
</dbReference>
<sequence length="215" mass="24509">MALLPILHLLLLPLLIYQATIPSAAVDPTIGFTRLSLDSSNFIVQKPYDVSQSERYSFINGVHKFWIYPTDKPFETGSSTQPRTEIRIRGYDYTSGVWQFEGQGYVPGGTSGVCIMQVFGANPTSTTSQLRVYDGSLNYYRDPVLSPNIYNRWFKVNVIHNVGANNVKVYIDGDLKYDTSGRGDANHYFKFGVYVQNDPSSYMESRWKDIKLFRR</sequence>
<dbReference type="PaxDb" id="3880-AES72777"/>
<dbReference type="AlphaFoldDB" id="G7JAV5"/>
<name>G7JAV5_MEDTR</name>
<keyword evidence="1" id="KW-0732">Signal</keyword>
<dbReference type="GO" id="GO:0030246">
    <property type="term" value="F:carbohydrate binding"/>
    <property type="evidence" value="ECO:0007669"/>
    <property type="project" value="UniProtKB-KW"/>
</dbReference>
<reference evidence="3 7" key="3">
    <citation type="journal article" date="2014" name="BMC Genomics">
        <title>An improved genome release (version Mt4.0) for the model legume Medicago truncatula.</title>
        <authorList>
            <person name="Tang H."/>
            <person name="Krishnakumar V."/>
            <person name="Bidwell S."/>
            <person name="Rosen B."/>
            <person name="Chan A."/>
            <person name="Zhou S."/>
            <person name="Gentzbittel L."/>
            <person name="Childs K.L."/>
            <person name="Yandell M."/>
            <person name="Gundlach H."/>
            <person name="Mayer K.F."/>
            <person name="Schwartz D.C."/>
            <person name="Town C.D."/>
        </authorList>
    </citation>
    <scope>GENOME REANNOTATION</scope>
    <source>
        <strain evidence="6 7">cv. Jemalong A17</strain>
    </source>
</reference>
<evidence type="ECO:0000256" key="1">
    <source>
        <dbReference type="SAM" id="SignalP"/>
    </source>
</evidence>
<keyword evidence="3" id="KW-0456">Lyase</keyword>
<protein>
    <submittedName>
        <fullName evidence="3">Alginate lyase</fullName>
    </submittedName>
    <submittedName>
        <fullName evidence="5">Putative concanavalin A-like lectin/glucanase domain-containing protein</fullName>
    </submittedName>
</protein>
<evidence type="ECO:0000259" key="2">
    <source>
        <dbReference type="Pfam" id="PF08787"/>
    </source>
</evidence>
<reference evidence="3 7" key="1">
    <citation type="journal article" date="2011" name="Nature">
        <title>The Medicago genome provides insight into the evolution of rhizobial symbioses.</title>
        <authorList>
            <person name="Young N.D."/>
            <person name="Debelle F."/>
            <person name="Oldroyd G.E."/>
            <person name="Geurts R."/>
            <person name="Cannon S.B."/>
            <person name="Udvardi M.K."/>
            <person name="Benedito V.A."/>
            <person name="Mayer K.F."/>
            <person name="Gouzy J."/>
            <person name="Schoof H."/>
            <person name="Van de Peer Y."/>
            <person name="Proost S."/>
            <person name="Cook D.R."/>
            <person name="Meyers B.C."/>
            <person name="Spannagl M."/>
            <person name="Cheung F."/>
            <person name="De Mita S."/>
            <person name="Krishnakumar V."/>
            <person name="Gundlach H."/>
            <person name="Zhou S."/>
            <person name="Mudge J."/>
            <person name="Bharti A.K."/>
            <person name="Murray J.D."/>
            <person name="Naoumkina M.A."/>
            <person name="Rosen B."/>
            <person name="Silverstein K.A."/>
            <person name="Tang H."/>
            <person name="Rombauts S."/>
            <person name="Zhao P.X."/>
            <person name="Zhou P."/>
            <person name="Barbe V."/>
            <person name="Bardou P."/>
            <person name="Bechner M."/>
            <person name="Bellec A."/>
            <person name="Berger A."/>
            <person name="Berges H."/>
            <person name="Bidwell S."/>
            <person name="Bisseling T."/>
            <person name="Choisne N."/>
            <person name="Couloux A."/>
            <person name="Denny R."/>
            <person name="Deshpande S."/>
            <person name="Dai X."/>
            <person name="Doyle J.J."/>
            <person name="Dudez A.M."/>
            <person name="Farmer A.D."/>
            <person name="Fouteau S."/>
            <person name="Franken C."/>
            <person name="Gibelin C."/>
            <person name="Gish J."/>
            <person name="Goldstein S."/>
            <person name="Gonzalez A.J."/>
            <person name="Green P.J."/>
            <person name="Hallab A."/>
            <person name="Hartog M."/>
            <person name="Hua A."/>
            <person name="Humphray S.J."/>
            <person name="Jeong D.H."/>
            <person name="Jing Y."/>
            <person name="Jocker A."/>
            <person name="Kenton S.M."/>
            <person name="Kim D.J."/>
            <person name="Klee K."/>
            <person name="Lai H."/>
            <person name="Lang C."/>
            <person name="Lin S."/>
            <person name="Macmil S.L."/>
            <person name="Magdelenat G."/>
            <person name="Matthews L."/>
            <person name="McCorrison J."/>
            <person name="Monaghan E.L."/>
            <person name="Mun J.H."/>
            <person name="Najar F.Z."/>
            <person name="Nicholson C."/>
            <person name="Noirot C."/>
            <person name="O'Bleness M."/>
            <person name="Paule C.R."/>
            <person name="Poulain J."/>
            <person name="Prion F."/>
            <person name="Qin B."/>
            <person name="Qu C."/>
            <person name="Retzel E.F."/>
            <person name="Riddle C."/>
            <person name="Sallet E."/>
            <person name="Samain S."/>
            <person name="Samson N."/>
            <person name="Sanders I."/>
            <person name="Saurat O."/>
            <person name="Scarpelli C."/>
            <person name="Schiex T."/>
            <person name="Segurens B."/>
            <person name="Severin A.J."/>
            <person name="Sherrier D.J."/>
            <person name="Shi R."/>
            <person name="Sims S."/>
            <person name="Singer S.R."/>
            <person name="Sinharoy S."/>
            <person name="Sterck L."/>
            <person name="Viollet A."/>
            <person name="Wang B.B."/>
            <person name="Wang K."/>
            <person name="Wang M."/>
            <person name="Wang X."/>
            <person name="Warfsmann J."/>
            <person name="Weissenbach J."/>
            <person name="White D.D."/>
            <person name="White J.D."/>
            <person name="Wiley G.B."/>
            <person name="Wincker P."/>
            <person name="Xing Y."/>
            <person name="Yang L."/>
            <person name="Yao Z."/>
            <person name="Ying F."/>
            <person name="Zhai J."/>
            <person name="Zhou L."/>
            <person name="Zuber A."/>
            <person name="Denarie J."/>
            <person name="Dixon R.A."/>
            <person name="May G.D."/>
            <person name="Schwartz D.C."/>
            <person name="Rogers J."/>
            <person name="Quetier F."/>
            <person name="Town C.D."/>
            <person name="Roe B.A."/>
        </authorList>
    </citation>
    <scope>NUCLEOTIDE SEQUENCE [LARGE SCALE GENOMIC DNA]</scope>
    <source>
        <strain evidence="3">A17</strain>
        <strain evidence="6 7">cv. Jemalong A17</strain>
    </source>
</reference>
<dbReference type="EMBL" id="PSQE01000003">
    <property type="protein sequence ID" value="RHN69875.1"/>
    <property type="molecule type" value="Genomic_DNA"/>
</dbReference>
<dbReference type="InterPro" id="IPR013320">
    <property type="entry name" value="ConA-like_dom_sf"/>
</dbReference>
<dbReference type="PANTHER" id="PTHR33681:SF4">
    <property type="entry name" value="OS12G0171100 PROTEIN"/>
    <property type="match status" value="1"/>
</dbReference>
<dbReference type="STRING" id="3880.G7JAV5"/>
<dbReference type="Pfam" id="PF08787">
    <property type="entry name" value="Alginate_lyase2"/>
    <property type="match status" value="1"/>
</dbReference>
<dbReference type="Proteomes" id="UP000265566">
    <property type="component" value="Chromosome 3"/>
</dbReference>
<reference evidence="4" key="2">
    <citation type="submission" date="2012-05" db="EMBL/GenBank/DDBJ databases">
        <authorList>
            <person name="Krishnakumar V."/>
            <person name="Cheung F."/>
            <person name="Xiao Y."/>
            <person name="Chan A."/>
            <person name="Moskal W.A."/>
            <person name="Town C.D."/>
        </authorList>
    </citation>
    <scope>NUCLEOTIDE SEQUENCE</scope>
</reference>
<gene>
    <name evidence="6" type="primary">11419455</name>
    <name evidence="3" type="ordered locus">MTR_3g095340</name>
    <name evidence="5" type="ORF">MtrunA17_Chr3g0129541</name>
</gene>
<dbReference type="HOGENOM" id="CLU_078650_0_0_1"/>